<keyword evidence="3 8" id="KW-0812">Transmembrane</keyword>
<feature type="transmembrane region" description="Helical" evidence="8">
    <location>
        <begin position="70"/>
        <end position="91"/>
    </location>
</feature>
<evidence type="ECO:0000256" key="7">
    <source>
        <dbReference type="SAM" id="MobiDB-lite"/>
    </source>
</evidence>
<dbReference type="GO" id="GO:0005385">
    <property type="term" value="F:zinc ion transmembrane transporter activity"/>
    <property type="evidence" value="ECO:0007669"/>
    <property type="project" value="TreeGrafter"/>
</dbReference>
<evidence type="ECO:0000256" key="1">
    <source>
        <dbReference type="ARBA" id="ARBA00004141"/>
    </source>
</evidence>
<evidence type="ECO:0000313" key="11">
    <source>
        <dbReference type="Proteomes" id="UP000193642"/>
    </source>
</evidence>
<feature type="compositionally biased region" description="Basic and acidic residues" evidence="7">
    <location>
        <begin position="493"/>
        <end position="535"/>
    </location>
</feature>
<evidence type="ECO:0000256" key="2">
    <source>
        <dbReference type="ARBA" id="ARBA00008873"/>
    </source>
</evidence>
<accession>A0A1Y2CNY4</accession>
<evidence type="ECO:0000259" key="9">
    <source>
        <dbReference type="Pfam" id="PF01545"/>
    </source>
</evidence>
<evidence type="ECO:0000256" key="3">
    <source>
        <dbReference type="ARBA" id="ARBA00022692"/>
    </source>
</evidence>
<feature type="region of interest" description="Disordered" evidence="7">
    <location>
        <begin position="428"/>
        <end position="472"/>
    </location>
</feature>
<dbReference type="STRING" id="329046.A0A1Y2CNY4"/>
<dbReference type="PANTHER" id="PTHR45820">
    <property type="entry name" value="FI23527P1"/>
    <property type="match status" value="1"/>
</dbReference>
<comment type="caution">
    <text evidence="10">The sequence shown here is derived from an EMBL/GenBank/DDBJ whole genome shotgun (WGS) entry which is preliminary data.</text>
</comment>
<dbReference type="InterPro" id="IPR027469">
    <property type="entry name" value="Cation_efflux_TMD_sf"/>
</dbReference>
<feature type="region of interest" description="Disordered" evidence="7">
    <location>
        <begin position="490"/>
        <end position="535"/>
    </location>
</feature>
<dbReference type="PANTHER" id="PTHR45820:SF4">
    <property type="entry name" value="ZINC TRANSPORTER 63C, ISOFORM F"/>
    <property type="match status" value="1"/>
</dbReference>
<dbReference type="AlphaFoldDB" id="A0A1Y2CNY4"/>
<dbReference type="OrthoDB" id="9944568at2759"/>
<dbReference type="InterPro" id="IPR058533">
    <property type="entry name" value="Cation_efflux_TM"/>
</dbReference>
<reference evidence="10 11" key="1">
    <citation type="submission" date="2016-07" db="EMBL/GenBank/DDBJ databases">
        <title>Pervasive Adenine N6-methylation of Active Genes in Fungi.</title>
        <authorList>
            <consortium name="DOE Joint Genome Institute"/>
            <person name="Mondo S.J."/>
            <person name="Dannebaum R.O."/>
            <person name="Kuo R.C."/>
            <person name="Labutti K."/>
            <person name="Haridas S."/>
            <person name="Kuo A."/>
            <person name="Salamov A."/>
            <person name="Ahrendt S.R."/>
            <person name="Lipzen A."/>
            <person name="Sullivan W."/>
            <person name="Andreopoulos W.B."/>
            <person name="Clum A."/>
            <person name="Lindquist E."/>
            <person name="Daum C."/>
            <person name="Ramamoorthy G.K."/>
            <person name="Gryganskyi A."/>
            <person name="Culley D."/>
            <person name="Magnuson J.K."/>
            <person name="James T.Y."/>
            <person name="O'Malley M.A."/>
            <person name="Stajich J.E."/>
            <person name="Spatafora J.W."/>
            <person name="Visel A."/>
            <person name="Grigoriev I.V."/>
        </authorList>
    </citation>
    <scope>NUCLEOTIDE SEQUENCE [LARGE SCALE GENOMIC DNA]</scope>
    <source>
        <strain evidence="10 11">JEL800</strain>
    </source>
</reference>
<name>A0A1Y2CNY4_9FUNG</name>
<evidence type="ECO:0000313" key="10">
    <source>
        <dbReference type="EMBL" id="ORY48677.1"/>
    </source>
</evidence>
<organism evidence="10 11">
    <name type="scientific">Rhizoclosmatium globosum</name>
    <dbReference type="NCBI Taxonomy" id="329046"/>
    <lineage>
        <taxon>Eukaryota</taxon>
        <taxon>Fungi</taxon>
        <taxon>Fungi incertae sedis</taxon>
        <taxon>Chytridiomycota</taxon>
        <taxon>Chytridiomycota incertae sedis</taxon>
        <taxon>Chytridiomycetes</taxon>
        <taxon>Chytridiales</taxon>
        <taxon>Chytriomycetaceae</taxon>
        <taxon>Rhizoclosmatium</taxon>
    </lineage>
</organism>
<feature type="region of interest" description="Disordered" evidence="7">
    <location>
        <begin position="161"/>
        <end position="216"/>
    </location>
</feature>
<protein>
    <submittedName>
        <fullName evidence="10">Cation efflux protein</fullName>
    </submittedName>
</protein>
<sequence length="535" mass="59311">MLSDLLALCIAFYAIHLAKQRTRSNNLSFGYQRAEILGAFANSVFLLALCFTIIIEAIQRFVNPVVIENPIMVLIVGCVGLSTNILGMVLFGGHVGHDHGHSHSHTHEPKTSHIIVESDAKVETISINIGETPETIDLPAPVLHYSHQTRATIMATADRIRKSSQSSLRIKESHGHSHDKHSHGGHDHSEPHGHSHEHQHHSEHAHAHDHSHGHDHGNMNMHGLFLHVLGDALGSVGVIISSLIIMYANGSWRYYMDPLISLLISALIISSAIPLVRSASFILLQGVPSNVSMDKLRQEISSLAGVLDVHEFHVWGLSDSKNVASVHVRVQDPSSNPPQSYMEIAVAIKRLLHTYGPEFARRRTVASYGGSSDNDVIFIEDDDAGCLLKCEVDCNEQVCWRATGTPPAAENNVNWFKKVAPFRLGKKDSTATAHEDMQSTQGHEQTHSHDGHGHNHEHGHEHGHDHGHDHSQQEELINIMNIEQNLQDTNSRATERHLRSHDHSHTNENHGNQHDLSDVQADHSHDNDHGHGHHH</sequence>
<keyword evidence="11" id="KW-1185">Reference proteome</keyword>
<dbReference type="Gene3D" id="1.20.1510.10">
    <property type="entry name" value="Cation efflux protein transmembrane domain"/>
    <property type="match status" value="2"/>
</dbReference>
<keyword evidence="6 8" id="KW-0472">Membrane</keyword>
<feature type="compositionally biased region" description="Basic and acidic residues" evidence="7">
    <location>
        <begin position="169"/>
        <end position="216"/>
    </location>
</feature>
<comment type="similarity">
    <text evidence="2">Belongs to the cation diffusion facilitator (CDF) transporter (TC 2.A.4) family. SLC30A subfamily.</text>
</comment>
<proteinExistence type="inferred from homology"/>
<comment type="subcellular location">
    <subcellularLocation>
        <location evidence="1">Membrane</location>
        <topology evidence="1">Multi-pass membrane protein</topology>
    </subcellularLocation>
</comment>
<evidence type="ECO:0000256" key="8">
    <source>
        <dbReference type="SAM" id="Phobius"/>
    </source>
</evidence>
<dbReference type="NCBIfam" id="TIGR01297">
    <property type="entry name" value="CDF"/>
    <property type="match status" value="1"/>
</dbReference>
<feature type="compositionally biased region" description="Basic and acidic residues" evidence="7">
    <location>
        <begin position="428"/>
        <end position="437"/>
    </location>
</feature>
<feature type="transmembrane region" description="Helical" evidence="8">
    <location>
        <begin position="36"/>
        <end position="58"/>
    </location>
</feature>
<feature type="transmembrane region" description="Helical" evidence="8">
    <location>
        <begin position="259"/>
        <end position="284"/>
    </location>
</feature>
<evidence type="ECO:0000256" key="4">
    <source>
        <dbReference type="ARBA" id="ARBA00022833"/>
    </source>
</evidence>
<evidence type="ECO:0000256" key="6">
    <source>
        <dbReference type="ARBA" id="ARBA00023136"/>
    </source>
</evidence>
<dbReference type="Pfam" id="PF01545">
    <property type="entry name" value="Cation_efflux"/>
    <property type="match status" value="1"/>
</dbReference>
<dbReference type="SUPFAM" id="SSF161111">
    <property type="entry name" value="Cation efflux protein transmembrane domain-like"/>
    <property type="match status" value="1"/>
</dbReference>
<keyword evidence="5 8" id="KW-1133">Transmembrane helix</keyword>
<feature type="compositionally biased region" description="Basic and acidic residues" evidence="7">
    <location>
        <begin position="444"/>
        <end position="472"/>
    </location>
</feature>
<dbReference type="EMBL" id="MCGO01000011">
    <property type="protein sequence ID" value="ORY48677.1"/>
    <property type="molecule type" value="Genomic_DNA"/>
</dbReference>
<dbReference type="Proteomes" id="UP000193642">
    <property type="component" value="Unassembled WGS sequence"/>
</dbReference>
<dbReference type="GO" id="GO:0016020">
    <property type="term" value="C:membrane"/>
    <property type="evidence" value="ECO:0007669"/>
    <property type="project" value="UniProtKB-SubCell"/>
</dbReference>
<evidence type="ECO:0000256" key="5">
    <source>
        <dbReference type="ARBA" id="ARBA00022989"/>
    </source>
</evidence>
<feature type="domain" description="Cation efflux protein transmembrane" evidence="9">
    <location>
        <begin position="1"/>
        <end position="284"/>
    </location>
</feature>
<dbReference type="InterPro" id="IPR002524">
    <property type="entry name" value="Cation_efflux"/>
</dbReference>
<dbReference type="GO" id="GO:0006882">
    <property type="term" value="P:intracellular zinc ion homeostasis"/>
    <property type="evidence" value="ECO:0007669"/>
    <property type="project" value="TreeGrafter"/>
</dbReference>
<keyword evidence="4" id="KW-0862">Zinc</keyword>
<feature type="transmembrane region" description="Helical" evidence="8">
    <location>
        <begin position="224"/>
        <end position="247"/>
    </location>
</feature>
<gene>
    <name evidence="10" type="ORF">BCR33DRAFT_714407</name>
</gene>